<dbReference type="PANTHER" id="PTHR31283">
    <property type="entry name" value="EKC/KEOPS COMPLEX SUBUNIT PCC1 FAMILY MEMBER"/>
    <property type="match status" value="1"/>
</dbReference>
<dbReference type="AlphaFoldDB" id="A0A6B0SB02"/>
<dbReference type="Gene3D" id="3.30.310.50">
    <property type="entry name" value="Alpha-D-phosphohexomutase, C-terminal domain"/>
    <property type="match status" value="1"/>
</dbReference>
<comment type="caution">
    <text evidence="3">The sequence shown here is derived from an EMBL/GenBank/DDBJ whole genome shotgun (WGS) entry which is preliminary data.</text>
</comment>
<evidence type="ECO:0008006" key="5">
    <source>
        <dbReference type="Google" id="ProtNLM"/>
    </source>
</evidence>
<accession>A0A6B0SB02</accession>
<dbReference type="InterPro" id="IPR015419">
    <property type="entry name" value="CTAG/Pcc1"/>
</dbReference>
<dbReference type="EMBL" id="VBQZ03000370">
    <property type="protein sequence ID" value="MXQ99191.1"/>
    <property type="molecule type" value="Genomic_DNA"/>
</dbReference>
<gene>
    <name evidence="3" type="ORF">E5288_WYG008313</name>
</gene>
<organism evidence="3 4">
    <name type="scientific">Bos mutus</name>
    <name type="common">wild yak</name>
    <dbReference type="NCBI Taxonomy" id="72004"/>
    <lineage>
        <taxon>Eukaryota</taxon>
        <taxon>Metazoa</taxon>
        <taxon>Chordata</taxon>
        <taxon>Craniata</taxon>
        <taxon>Vertebrata</taxon>
        <taxon>Euteleostomi</taxon>
        <taxon>Mammalia</taxon>
        <taxon>Eutheria</taxon>
        <taxon>Laurasiatheria</taxon>
        <taxon>Artiodactyla</taxon>
        <taxon>Ruminantia</taxon>
        <taxon>Pecora</taxon>
        <taxon>Bovidae</taxon>
        <taxon>Bovinae</taxon>
        <taxon>Bos</taxon>
    </lineage>
</organism>
<reference evidence="3" key="1">
    <citation type="submission" date="2019-10" db="EMBL/GenBank/DDBJ databases">
        <title>The sequence and de novo assembly of the wild yak genome.</title>
        <authorList>
            <person name="Liu Y."/>
        </authorList>
    </citation>
    <scope>NUCLEOTIDE SEQUENCE [LARGE SCALE GENOMIC DNA]</scope>
    <source>
        <strain evidence="3">WY2019</strain>
    </source>
</reference>
<dbReference type="Pfam" id="PF09341">
    <property type="entry name" value="Pcc1"/>
    <property type="match status" value="1"/>
</dbReference>
<proteinExistence type="inferred from homology"/>
<dbReference type="PANTHER" id="PTHR31283:SF5">
    <property type="entry name" value="EKC_KEOPS COMPLEX SUBUNIT LAGE3"/>
    <property type="match status" value="1"/>
</dbReference>
<evidence type="ECO:0000256" key="2">
    <source>
        <dbReference type="SAM" id="MobiDB-lite"/>
    </source>
</evidence>
<feature type="region of interest" description="Disordered" evidence="2">
    <location>
        <begin position="1"/>
        <end position="105"/>
    </location>
</feature>
<comment type="similarity">
    <text evidence="1">Belongs to the CTAG/PCC1 family.</text>
</comment>
<protein>
    <recommendedName>
        <fullName evidence="5">L antigen family member 3</fullName>
    </recommendedName>
</protein>
<dbReference type="GO" id="GO:0000408">
    <property type="term" value="C:EKC/KEOPS complex"/>
    <property type="evidence" value="ECO:0007669"/>
    <property type="project" value="TreeGrafter"/>
</dbReference>
<feature type="compositionally biased region" description="Gly residues" evidence="2">
    <location>
        <begin position="1"/>
        <end position="10"/>
    </location>
</feature>
<dbReference type="Proteomes" id="UP000322234">
    <property type="component" value="Unassembled WGS sequence"/>
</dbReference>
<dbReference type="GO" id="GO:0070525">
    <property type="term" value="P:tRNA threonylcarbamoyladenosine metabolic process"/>
    <property type="evidence" value="ECO:0007669"/>
    <property type="project" value="TreeGrafter"/>
</dbReference>
<evidence type="ECO:0000313" key="4">
    <source>
        <dbReference type="Proteomes" id="UP000322234"/>
    </source>
</evidence>
<sequence length="260" mass="26534">MESDAHGGGASRAADEDPGAAEFAVGTARGTCSKLGGAGGQDDPGDPAGPGDAVSRGVHGGAGDLAGPRGPSAAGESGGAAGAIPQIPGPSHPPGPGGDTPPGAAVLSNRAVQFSLTVPFTSHVDAGLARHFLTARTQLRGPIRKELDVNGRMLVLFCTSSYCICLSVGGEVLRSSSLTVPFTSHVDAGLARHFLTARTQLRGPIRKELDVNGRMLVLRLTAEDPGLLQNSIVFCLEQLSLAMRSLQHFGGPVSRHRRGV</sequence>
<evidence type="ECO:0000256" key="1">
    <source>
        <dbReference type="ARBA" id="ARBA00007073"/>
    </source>
</evidence>
<feature type="compositionally biased region" description="Low complexity" evidence="2">
    <location>
        <begin position="66"/>
        <end position="75"/>
    </location>
</feature>
<evidence type="ECO:0000313" key="3">
    <source>
        <dbReference type="EMBL" id="MXQ99191.1"/>
    </source>
</evidence>
<feature type="compositionally biased region" description="Pro residues" evidence="2">
    <location>
        <begin position="87"/>
        <end position="96"/>
    </location>
</feature>
<name>A0A6B0SB02_9CETA</name>
<keyword evidence="4" id="KW-1185">Reference proteome</keyword>